<evidence type="ECO:0000313" key="3">
    <source>
        <dbReference type="Proteomes" id="UP001281410"/>
    </source>
</evidence>
<dbReference type="PANTHER" id="PTHR33223:SF10">
    <property type="entry name" value="AMINOTRANSFERASE-LIKE PLANT MOBILE DOMAIN-CONTAINING PROTEIN"/>
    <property type="match status" value="1"/>
</dbReference>
<dbReference type="AlphaFoldDB" id="A0AAE0AEY4"/>
<keyword evidence="3" id="KW-1185">Reference proteome</keyword>
<dbReference type="EMBL" id="JANJYJ010000005">
    <property type="protein sequence ID" value="KAK3212416.1"/>
    <property type="molecule type" value="Genomic_DNA"/>
</dbReference>
<comment type="caution">
    <text evidence="2">The sequence shown here is derived from an EMBL/GenBank/DDBJ whole genome shotgun (WGS) entry which is preliminary data.</text>
</comment>
<evidence type="ECO:0000259" key="1">
    <source>
        <dbReference type="Pfam" id="PF03732"/>
    </source>
</evidence>
<dbReference type="PANTHER" id="PTHR33223">
    <property type="entry name" value="CCHC-TYPE DOMAIN-CONTAINING PROTEIN"/>
    <property type="match status" value="1"/>
</dbReference>
<dbReference type="Pfam" id="PF03732">
    <property type="entry name" value="Retrotrans_gag"/>
    <property type="match status" value="1"/>
</dbReference>
<evidence type="ECO:0000313" key="2">
    <source>
        <dbReference type="EMBL" id="KAK3212416.1"/>
    </source>
</evidence>
<proteinExistence type="predicted"/>
<feature type="domain" description="Retrotransposon gag" evidence="1">
    <location>
        <begin position="56"/>
        <end position="122"/>
    </location>
</feature>
<reference evidence="2" key="1">
    <citation type="journal article" date="2023" name="Plant J.">
        <title>Genome sequences and population genomics provide insights into the demographic history, inbreeding, and mutation load of two 'living fossil' tree species of Dipteronia.</title>
        <authorList>
            <person name="Feng Y."/>
            <person name="Comes H.P."/>
            <person name="Chen J."/>
            <person name="Zhu S."/>
            <person name="Lu R."/>
            <person name="Zhang X."/>
            <person name="Li P."/>
            <person name="Qiu J."/>
            <person name="Olsen K.M."/>
            <person name="Qiu Y."/>
        </authorList>
    </citation>
    <scope>NUCLEOTIDE SEQUENCE</scope>
    <source>
        <strain evidence="2">NBL</strain>
    </source>
</reference>
<name>A0AAE0AEY4_9ROSI</name>
<gene>
    <name evidence="2" type="ORF">Dsin_017122</name>
</gene>
<dbReference type="Proteomes" id="UP001281410">
    <property type="component" value="Unassembled WGS sequence"/>
</dbReference>
<dbReference type="InterPro" id="IPR005162">
    <property type="entry name" value="Retrotrans_gag_dom"/>
</dbReference>
<accession>A0AAE0AEY4</accession>
<protein>
    <recommendedName>
        <fullName evidence="1">Retrotransposon gag domain-containing protein</fullName>
    </recommendedName>
</protein>
<sequence>MGSLFADPIRQARFLEKFRMPYMEQFKANTDPQEPVRRYRSEIAQYDFDDALMCRMFQQTLEDQGSRWFGGLTSGSVKNFEELIQAFTIQFMGNIHRRNSISVLSTLNQNKDNKLKDYLTRFS</sequence>
<organism evidence="2 3">
    <name type="scientific">Dipteronia sinensis</name>
    <dbReference type="NCBI Taxonomy" id="43782"/>
    <lineage>
        <taxon>Eukaryota</taxon>
        <taxon>Viridiplantae</taxon>
        <taxon>Streptophyta</taxon>
        <taxon>Embryophyta</taxon>
        <taxon>Tracheophyta</taxon>
        <taxon>Spermatophyta</taxon>
        <taxon>Magnoliopsida</taxon>
        <taxon>eudicotyledons</taxon>
        <taxon>Gunneridae</taxon>
        <taxon>Pentapetalae</taxon>
        <taxon>rosids</taxon>
        <taxon>malvids</taxon>
        <taxon>Sapindales</taxon>
        <taxon>Sapindaceae</taxon>
        <taxon>Hippocastanoideae</taxon>
        <taxon>Acereae</taxon>
        <taxon>Dipteronia</taxon>
    </lineage>
</organism>